<dbReference type="GO" id="GO:0003700">
    <property type="term" value="F:DNA-binding transcription factor activity"/>
    <property type="evidence" value="ECO:0007669"/>
    <property type="project" value="InterPro"/>
</dbReference>
<keyword evidence="2" id="KW-0238">DNA-binding</keyword>
<evidence type="ECO:0000313" key="5">
    <source>
        <dbReference type="EMBL" id="SIT24230.1"/>
    </source>
</evidence>
<keyword evidence="6" id="KW-1185">Reference proteome</keyword>
<evidence type="ECO:0000313" key="6">
    <source>
        <dbReference type="Proteomes" id="UP000186141"/>
    </source>
</evidence>
<evidence type="ECO:0000259" key="4">
    <source>
        <dbReference type="PROSITE" id="PS01124"/>
    </source>
</evidence>
<dbReference type="InterPro" id="IPR018060">
    <property type="entry name" value="HTH_AraC"/>
</dbReference>
<gene>
    <name evidence="5" type="ORF">SAMN05421774_11634</name>
</gene>
<dbReference type="SMART" id="SM00342">
    <property type="entry name" value="HTH_ARAC"/>
    <property type="match status" value="1"/>
</dbReference>
<accession>A0A1N7QMT9</accession>
<dbReference type="RefSeq" id="WP_076534340.1">
    <property type="nucleotide sequence ID" value="NZ_BMEH01000015.1"/>
</dbReference>
<dbReference type="SUPFAM" id="SSF46689">
    <property type="entry name" value="Homeodomain-like"/>
    <property type="match status" value="1"/>
</dbReference>
<dbReference type="PANTHER" id="PTHR46796:SF6">
    <property type="entry name" value="ARAC SUBFAMILY"/>
    <property type="match status" value="1"/>
</dbReference>
<dbReference type="OrthoDB" id="8004517at2"/>
<dbReference type="InterPro" id="IPR009057">
    <property type="entry name" value="Homeodomain-like_sf"/>
</dbReference>
<evidence type="ECO:0000256" key="3">
    <source>
        <dbReference type="ARBA" id="ARBA00023163"/>
    </source>
</evidence>
<sequence length="321" mass="34689">MSHFTLDTSQFHAARRVAEFEDACTRICHLHVEPTEGEFASSTSIALVGGAILAETTHSACITRRSMAMAAQTGDNILLHVPVTGGFTIGQRGGRDQEMKPGFLYLDPTEVPGVARFHGPQASAFYLSLPRAVIGPAADRLALRDQTALTPQWRILLAYARALHAEAALMPPEDMAQCMTHLQDLAVLAIGAGREAEQIARGRGARVARLRAIRADIERNLTSPELSGDWMAARHGISARYLRALFADDGTSFADHVTLRRLLWVHQRLCDPASAGQPIGRLAMDAGFGDLSAFNARFRRQFGATPSDVRAAALRRAAGSG</sequence>
<protein>
    <submittedName>
        <fullName evidence="5">Transcriptional regulator, AraC family</fullName>
    </submittedName>
</protein>
<dbReference type="PROSITE" id="PS00041">
    <property type="entry name" value="HTH_ARAC_FAMILY_1"/>
    <property type="match status" value="1"/>
</dbReference>
<organism evidence="5 6">
    <name type="scientific">Gemmobacter megaterium</name>
    <dbReference type="NCBI Taxonomy" id="1086013"/>
    <lineage>
        <taxon>Bacteria</taxon>
        <taxon>Pseudomonadati</taxon>
        <taxon>Pseudomonadota</taxon>
        <taxon>Alphaproteobacteria</taxon>
        <taxon>Rhodobacterales</taxon>
        <taxon>Paracoccaceae</taxon>
        <taxon>Gemmobacter</taxon>
    </lineage>
</organism>
<dbReference type="AlphaFoldDB" id="A0A1N7QMT9"/>
<feature type="domain" description="HTH araC/xylS-type" evidence="4">
    <location>
        <begin position="211"/>
        <end position="312"/>
    </location>
</feature>
<dbReference type="InterPro" id="IPR050204">
    <property type="entry name" value="AraC_XylS_family_regulators"/>
</dbReference>
<reference evidence="5 6" key="1">
    <citation type="submission" date="2017-01" db="EMBL/GenBank/DDBJ databases">
        <authorList>
            <person name="Mah S.A."/>
            <person name="Swanson W.J."/>
            <person name="Moy G.W."/>
            <person name="Vacquier V.D."/>
        </authorList>
    </citation>
    <scope>NUCLEOTIDE SEQUENCE [LARGE SCALE GENOMIC DNA]</scope>
    <source>
        <strain evidence="5 6">DSM 26375</strain>
    </source>
</reference>
<dbReference type="EMBL" id="FTOT01000016">
    <property type="protein sequence ID" value="SIT24230.1"/>
    <property type="molecule type" value="Genomic_DNA"/>
</dbReference>
<keyword evidence="1" id="KW-0805">Transcription regulation</keyword>
<evidence type="ECO:0000256" key="2">
    <source>
        <dbReference type="ARBA" id="ARBA00023125"/>
    </source>
</evidence>
<dbReference type="Pfam" id="PF12833">
    <property type="entry name" value="HTH_18"/>
    <property type="match status" value="1"/>
</dbReference>
<keyword evidence="3" id="KW-0804">Transcription</keyword>
<dbReference type="Gene3D" id="1.10.10.60">
    <property type="entry name" value="Homeodomain-like"/>
    <property type="match status" value="1"/>
</dbReference>
<proteinExistence type="predicted"/>
<dbReference type="PANTHER" id="PTHR46796">
    <property type="entry name" value="HTH-TYPE TRANSCRIPTIONAL ACTIVATOR RHAS-RELATED"/>
    <property type="match status" value="1"/>
</dbReference>
<evidence type="ECO:0000256" key="1">
    <source>
        <dbReference type="ARBA" id="ARBA00023015"/>
    </source>
</evidence>
<dbReference type="PROSITE" id="PS01124">
    <property type="entry name" value="HTH_ARAC_FAMILY_2"/>
    <property type="match status" value="1"/>
</dbReference>
<dbReference type="STRING" id="1086013.SAMN05421774_11634"/>
<dbReference type="GO" id="GO:0043565">
    <property type="term" value="F:sequence-specific DNA binding"/>
    <property type="evidence" value="ECO:0007669"/>
    <property type="project" value="InterPro"/>
</dbReference>
<name>A0A1N7QMT9_9RHOB</name>
<dbReference type="Proteomes" id="UP000186141">
    <property type="component" value="Unassembled WGS sequence"/>
</dbReference>
<dbReference type="InterPro" id="IPR018062">
    <property type="entry name" value="HTH_AraC-typ_CS"/>
</dbReference>